<reference evidence="2 3" key="1">
    <citation type="journal article" date="2014" name="Am. J. Bot.">
        <title>Genome assembly and annotation for red clover (Trifolium pratense; Fabaceae).</title>
        <authorList>
            <person name="Istvanek J."/>
            <person name="Jaros M."/>
            <person name="Krenek A."/>
            <person name="Repkova J."/>
        </authorList>
    </citation>
    <scope>NUCLEOTIDE SEQUENCE [LARGE SCALE GENOMIC DNA]</scope>
    <source>
        <strain evidence="3">cv. Tatra</strain>
        <tissue evidence="2">Young leaves</tissue>
    </source>
</reference>
<dbReference type="EMBL" id="ASHM01015058">
    <property type="protein sequence ID" value="PNX96972.1"/>
    <property type="molecule type" value="Genomic_DNA"/>
</dbReference>
<organism evidence="2 3">
    <name type="scientific">Trifolium pratense</name>
    <name type="common">Red clover</name>
    <dbReference type="NCBI Taxonomy" id="57577"/>
    <lineage>
        <taxon>Eukaryota</taxon>
        <taxon>Viridiplantae</taxon>
        <taxon>Streptophyta</taxon>
        <taxon>Embryophyta</taxon>
        <taxon>Tracheophyta</taxon>
        <taxon>Spermatophyta</taxon>
        <taxon>Magnoliopsida</taxon>
        <taxon>eudicotyledons</taxon>
        <taxon>Gunneridae</taxon>
        <taxon>Pentapetalae</taxon>
        <taxon>rosids</taxon>
        <taxon>fabids</taxon>
        <taxon>Fabales</taxon>
        <taxon>Fabaceae</taxon>
        <taxon>Papilionoideae</taxon>
        <taxon>50 kb inversion clade</taxon>
        <taxon>NPAAA clade</taxon>
        <taxon>Hologalegina</taxon>
        <taxon>IRL clade</taxon>
        <taxon>Trifolieae</taxon>
        <taxon>Trifolium</taxon>
    </lineage>
</organism>
<comment type="caution">
    <text evidence="2">The sequence shown here is derived from an EMBL/GenBank/DDBJ whole genome shotgun (WGS) entry which is preliminary data.</text>
</comment>
<accession>A0A2K3N1S6</accession>
<sequence length="52" mass="5418">MPLVTPTVTATGRRRRILYIGAGDPLLDIRGTFALPSTSGGDGGTQSTSEKQ</sequence>
<evidence type="ECO:0000256" key="1">
    <source>
        <dbReference type="SAM" id="MobiDB-lite"/>
    </source>
</evidence>
<gene>
    <name evidence="2" type="ORF">L195_g020190</name>
</gene>
<protein>
    <submittedName>
        <fullName evidence="2">Uncharacterized protein</fullName>
    </submittedName>
</protein>
<feature type="region of interest" description="Disordered" evidence="1">
    <location>
        <begin position="33"/>
        <end position="52"/>
    </location>
</feature>
<reference evidence="2 3" key="2">
    <citation type="journal article" date="2017" name="Front. Plant Sci.">
        <title>Gene Classification and Mining of Molecular Markers Useful in Red Clover (Trifolium pratense) Breeding.</title>
        <authorList>
            <person name="Istvanek J."/>
            <person name="Dluhosova J."/>
            <person name="Dluhos P."/>
            <person name="Patkova L."/>
            <person name="Nedelnik J."/>
            <person name="Repkova J."/>
        </authorList>
    </citation>
    <scope>NUCLEOTIDE SEQUENCE [LARGE SCALE GENOMIC DNA]</scope>
    <source>
        <strain evidence="3">cv. Tatra</strain>
        <tissue evidence="2">Young leaves</tissue>
    </source>
</reference>
<dbReference type="Proteomes" id="UP000236291">
    <property type="component" value="Unassembled WGS sequence"/>
</dbReference>
<evidence type="ECO:0000313" key="3">
    <source>
        <dbReference type="Proteomes" id="UP000236291"/>
    </source>
</evidence>
<proteinExistence type="predicted"/>
<evidence type="ECO:0000313" key="2">
    <source>
        <dbReference type="EMBL" id="PNX96972.1"/>
    </source>
</evidence>
<name>A0A2K3N1S6_TRIPR</name>
<dbReference type="AlphaFoldDB" id="A0A2K3N1S6"/>